<comment type="caution">
    <text evidence="1">The sequence shown here is derived from an EMBL/GenBank/DDBJ whole genome shotgun (WGS) entry which is preliminary data.</text>
</comment>
<organism evidence="1 2">
    <name type="scientific">Deinococcus oregonensis</name>
    <dbReference type="NCBI Taxonomy" id="1805970"/>
    <lineage>
        <taxon>Bacteria</taxon>
        <taxon>Thermotogati</taxon>
        <taxon>Deinococcota</taxon>
        <taxon>Deinococci</taxon>
        <taxon>Deinococcales</taxon>
        <taxon>Deinococcaceae</taxon>
        <taxon>Deinococcus</taxon>
    </lineage>
</organism>
<accession>A0ABV6AV96</accession>
<gene>
    <name evidence="1" type="ORF">ACFFLM_05460</name>
</gene>
<dbReference type="RefSeq" id="WP_380006381.1">
    <property type="nucleotide sequence ID" value="NZ_JBHLYR010000015.1"/>
</dbReference>
<protein>
    <recommendedName>
        <fullName evidence="3">Polyketide cyclase</fullName>
    </recommendedName>
</protein>
<evidence type="ECO:0000313" key="2">
    <source>
        <dbReference type="Proteomes" id="UP001589733"/>
    </source>
</evidence>
<proteinExistence type="predicted"/>
<dbReference type="Proteomes" id="UP001589733">
    <property type="component" value="Unassembled WGS sequence"/>
</dbReference>
<dbReference type="SUPFAM" id="SSF55961">
    <property type="entry name" value="Bet v1-like"/>
    <property type="match status" value="1"/>
</dbReference>
<name>A0ABV6AV96_9DEIO</name>
<dbReference type="EMBL" id="JBHLYR010000015">
    <property type="protein sequence ID" value="MFB9991419.1"/>
    <property type="molecule type" value="Genomic_DNA"/>
</dbReference>
<dbReference type="InterPro" id="IPR023393">
    <property type="entry name" value="START-like_dom_sf"/>
</dbReference>
<evidence type="ECO:0000313" key="1">
    <source>
        <dbReference type="EMBL" id="MFB9991419.1"/>
    </source>
</evidence>
<reference evidence="1 2" key="1">
    <citation type="submission" date="2024-09" db="EMBL/GenBank/DDBJ databases">
        <authorList>
            <person name="Sun Q."/>
            <person name="Mori K."/>
        </authorList>
    </citation>
    <scope>NUCLEOTIDE SEQUENCE [LARGE SCALE GENOMIC DNA]</scope>
    <source>
        <strain evidence="1 2">JCM 13503</strain>
    </source>
</reference>
<keyword evidence="2" id="KW-1185">Reference proteome</keyword>
<evidence type="ECO:0008006" key="3">
    <source>
        <dbReference type="Google" id="ProtNLM"/>
    </source>
</evidence>
<sequence>MWNYQYNATTTASPADIYSLWADVHTWPDWNQDLIRAELQGPFAVNSQINMTTSHDTLQLRLADVQENERFIDEVEMDGLLIRTTHQLHLLPEGLTQVSYQMHITGTNAEILGPQMGPMITSDFPDTIAALIRRAER</sequence>
<dbReference type="Gene3D" id="3.30.530.20">
    <property type="match status" value="1"/>
</dbReference>